<dbReference type="AlphaFoldDB" id="X0Y207"/>
<organism evidence="1">
    <name type="scientific">marine sediment metagenome</name>
    <dbReference type="NCBI Taxonomy" id="412755"/>
    <lineage>
        <taxon>unclassified sequences</taxon>
        <taxon>metagenomes</taxon>
        <taxon>ecological metagenomes</taxon>
    </lineage>
</organism>
<protein>
    <submittedName>
        <fullName evidence="1">Uncharacterized protein</fullName>
    </submittedName>
</protein>
<comment type="caution">
    <text evidence="1">The sequence shown here is derived from an EMBL/GenBank/DDBJ whole genome shotgun (WGS) entry which is preliminary data.</text>
</comment>
<proteinExistence type="predicted"/>
<sequence>SATLQDARIFYVDPFPATAVAASSIPRLRAPAALEHVVHLQSRGAAHACYRLGQPGVTPLPWPVLAEAQDLFRQQFTLVCQAQERVESHARQILLHILDTVDPPFGLSVDDVSVEALRTLADRPDCINAVRVEGLRGTDAGGRSQTLDAWAVQWQASEDPNVAYAGRSLKWWDGERREGDGPFLLAWFHDPLPEGAGDGGTRERLPALVVYGDAPKQE</sequence>
<name>X0Y207_9ZZZZ</name>
<dbReference type="EMBL" id="BARS01041054">
    <property type="protein sequence ID" value="GAG41392.1"/>
    <property type="molecule type" value="Genomic_DNA"/>
</dbReference>
<gene>
    <name evidence="1" type="ORF">S01H1_62501</name>
</gene>
<evidence type="ECO:0000313" key="1">
    <source>
        <dbReference type="EMBL" id="GAG41392.1"/>
    </source>
</evidence>
<feature type="non-terminal residue" evidence="1">
    <location>
        <position position="1"/>
    </location>
</feature>
<accession>X0Y207</accession>
<reference evidence="1" key="1">
    <citation type="journal article" date="2014" name="Front. Microbiol.">
        <title>High frequency of phylogenetically diverse reductive dehalogenase-homologous genes in deep subseafloor sedimentary metagenomes.</title>
        <authorList>
            <person name="Kawai M."/>
            <person name="Futagami T."/>
            <person name="Toyoda A."/>
            <person name="Takaki Y."/>
            <person name="Nishi S."/>
            <person name="Hori S."/>
            <person name="Arai W."/>
            <person name="Tsubouchi T."/>
            <person name="Morono Y."/>
            <person name="Uchiyama I."/>
            <person name="Ito T."/>
            <person name="Fujiyama A."/>
            <person name="Inagaki F."/>
            <person name="Takami H."/>
        </authorList>
    </citation>
    <scope>NUCLEOTIDE SEQUENCE</scope>
    <source>
        <strain evidence="1">Expedition CK06-06</strain>
    </source>
</reference>